<accession>A0A4P9YYA9</accession>
<feature type="coiled-coil region" evidence="1">
    <location>
        <begin position="40"/>
        <end position="67"/>
    </location>
</feature>
<dbReference type="SUPFAM" id="SSF46585">
    <property type="entry name" value="HR1 repeat"/>
    <property type="match status" value="1"/>
</dbReference>
<dbReference type="InterPro" id="IPR029191">
    <property type="entry name" value="Uds1"/>
</dbReference>
<dbReference type="AlphaFoldDB" id="A0A4P9YYA9"/>
<evidence type="ECO:0000256" key="2">
    <source>
        <dbReference type="SAM" id="MobiDB-lite"/>
    </source>
</evidence>
<gene>
    <name evidence="4" type="ORF">SYNPS1DRAFT_23028</name>
</gene>
<keyword evidence="5" id="KW-1185">Reference proteome</keyword>
<dbReference type="Proteomes" id="UP000278143">
    <property type="component" value="Unassembled WGS sequence"/>
</dbReference>
<feature type="compositionally biased region" description="Low complexity" evidence="2">
    <location>
        <begin position="251"/>
        <end position="261"/>
    </location>
</feature>
<organism evidence="4 5">
    <name type="scientific">Syncephalis pseudoplumigaleata</name>
    <dbReference type="NCBI Taxonomy" id="1712513"/>
    <lineage>
        <taxon>Eukaryota</taxon>
        <taxon>Fungi</taxon>
        <taxon>Fungi incertae sedis</taxon>
        <taxon>Zoopagomycota</taxon>
        <taxon>Zoopagomycotina</taxon>
        <taxon>Zoopagomycetes</taxon>
        <taxon>Zoopagales</taxon>
        <taxon>Piptocephalidaceae</taxon>
        <taxon>Syncephalis</taxon>
    </lineage>
</organism>
<name>A0A4P9YYA9_9FUNG</name>
<protein>
    <recommendedName>
        <fullName evidence="3">Up-regulated during septation protein 1 domain-containing protein</fullName>
    </recommendedName>
</protein>
<sequence>MEANSDGDIYSTLTPEEIGRLYAKVTADSAKYRLLQPGEHRQLCRQIESLERSAERLADRLAVETRIRDGALSLYRLHGANKKMAARIKEQYRTVSRSVDQLCLELWRQTRRAWRARQSLLEHQVRMAVHVADELESAWHALHRARGSVLTEDEAAEMVAMLKKQQQQLKHANSALLTSSGRIHELELELEMRRSMQEAASFADGNTRDISWMAVNQLQRELDEAREREACYIQIIQQQQQGDAHTPRAASPSSSGDDGMLDSLVSHARMSIESAQAIRELEQQLGRISAEASHYQSRVAEYESVIGNLIDD</sequence>
<feature type="region of interest" description="Disordered" evidence="2">
    <location>
        <begin position="237"/>
        <end position="261"/>
    </location>
</feature>
<keyword evidence="1" id="KW-0175">Coiled coil</keyword>
<evidence type="ECO:0000313" key="4">
    <source>
        <dbReference type="EMBL" id="RKP24938.1"/>
    </source>
</evidence>
<evidence type="ECO:0000259" key="3">
    <source>
        <dbReference type="Pfam" id="PF15456"/>
    </source>
</evidence>
<dbReference type="Pfam" id="PF15456">
    <property type="entry name" value="Uds1"/>
    <property type="match status" value="1"/>
</dbReference>
<dbReference type="EMBL" id="KZ989963">
    <property type="protein sequence ID" value="RKP24938.1"/>
    <property type="molecule type" value="Genomic_DNA"/>
</dbReference>
<evidence type="ECO:0000313" key="5">
    <source>
        <dbReference type="Proteomes" id="UP000278143"/>
    </source>
</evidence>
<dbReference type="OrthoDB" id="5569911at2759"/>
<feature type="domain" description="Up-regulated during septation protein 1" evidence="3">
    <location>
        <begin position="21"/>
        <end position="126"/>
    </location>
</feature>
<reference evidence="5" key="1">
    <citation type="journal article" date="2018" name="Nat. Microbiol.">
        <title>Leveraging single-cell genomics to expand the fungal tree of life.</title>
        <authorList>
            <person name="Ahrendt S.R."/>
            <person name="Quandt C.A."/>
            <person name="Ciobanu D."/>
            <person name="Clum A."/>
            <person name="Salamov A."/>
            <person name="Andreopoulos B."/>
            <person name="Cheng J.F."/>
            <person name="Woyke T."/>
            <person name="Pelin A."/>
            <person name="Henrissat B."/>
            <person name="Reynolds N.K."/>
            <person name="Benny G.L."/>
            <person name="Smith M.E."/>
            <person name="James T.Y."/>
            <person name="Grigoriev I.V."/>
        </authorList>
    </citation>
    <scope>NUCLEOTIDE SEQUENCE [LARGE SCALE GENOMIC DNA]</scope>
    <source>
        <strain evidence="5">Benny S71-1</strain>
    </source>
</reference>
<evidence type="ECO:0000256" key="1">
    <source>
        <dbReference type="SAM" id="Coils"/>
    </source>
</evidence>
<dbReference type="InterPro" id="IPR036274">
    <property type="entry name" value="HR1_rpt_sf"/>
</dbReference>
<dbReference type="Gene3D" id="1.10.287.160">
    <property type="entry name" value="HR1 repeat"/>
    <property type="match status" value="1"/>
</dbReference>
<proteinExistence type="predicted"/>